<dbReference type="PANTHER" id="PTHR19136:SF81">
    <property type="entry name" value="MOLYBDENUM COFACTOR GUANYLYLTRANSFERASE"/>
    <property type="match status" value="1"/>
</dbReference>
<dbReference type="GO" id="GO:0016779">
    <property type="term" value="F:nucleotidyltransferase activity"/>
    <property type="evidence" value="ECO:0007669"/>
    <property type="project" value="TreeGrafter"/>
</dbReference>
<keyword evidence="2" id="KW-0808">Transferase</keyword>
<feature type="domain" description="MobA-like NTP transferase" evidence="8">
    <location>
        <begin position="5"/>
        <end position="104"/>
    </location>
</feature>
<evidence type="ECO:0000256" key="2">
    <source>
        <dbReference type="ARBA" id="ARBA00022679"/>
    </source>
</evidence>
<dbReference type="CDD" id="cd02503">
    <property type="entry name" value="MobA"/>
    <property type="match status" value="1"/>
</dbReference>
<evidence type="ECO:0000256" key="1">
    <source>
        <dbReference type="ARBA" id="ARBA00022490"/>
    </source>
</evidence>
<evidence type="ECO:0000313" key="9">
    <source>
        <dbReference type="EMBL" id="GAN12498.1"/>
    </source>
</evidence>
<gene>
    <name evidence="9" type="primary">mobA</name>
    <name evidence="9" type="ORF">SP6_10_00800</name>
</gene>
<accession>A0A0C9NCL1</accession>
<organism evidence="9 10">
    <name type="scientific">Sphingomonas paucimobilis NBRC 13935</name>
    <dbReference type="NCBI Taxonomy" id="1219050"/>
    <lineage>
        <taxon>Bacteria</taxon>
        <taxon>Pseudomonadati</taxon>
        <taxon>Pseudomonadota</taxon>
        <taxon>Alphaproteobacteria</taxon>
        <taxon>Sphingomonadales</taxon>
        <taxon>Sphingomonadaceae</taxon>
        <taxon>Sphingomonas</taxon>
    </lineage>
</organism>
<dbReference type="SUPFAM" id="SSF53448">
    <property type="entry name" value="Nucleotide-diphospho-sugar transferases"/>
    <property type="match status" value="1"/>
</dbReference>
<keyword evidence="6" id="KW-0342">GTP-binding</keyword>
<sequence>MSILGAVLTGGRSSRFGSNKAFAMLGGNSLASHARASIQPYCADVIQVGGADGIPDQPEPGLGPLGGIAGALDHAAAHGFRCVLTIGCDMPRLPEGLIEALLRREPSYCEDAPVLGLWPSALGAHLMAHLSLGHDRSMRGWARAIGAIPIASPEPIANVNTPADLAAL</sequence>
<dbReference type="EMBL" id="BBJS01000010">
    <property type="protein sequence ID" value="GAN12498.1"/>
    <property type="molecule type" value="Genomic_DNA"/>
</dbReference>
<comment type="caution">
    <text evidence="9">The sequence shown here is derived from an EMBL/GenBank/DDBJ whole genome shotgun (WGS) entry which is preliminary data.</text>
</comment>
<dbReference type="GO" id="GO:0006777">
    <property type="term" value="P:Mo-molybdopterin cofactor biosynthetic process"/>
    <property type="evidence" value="ECO:0007669"/>
    <property type="project" value="UniProtKB-KW"/>
</dbReference>
<keyword evidence="4" id="KW-0547">Nucleotide-binding</keyword>
<dbReference type="GeneID" id="78526329"/>
<evidence type="ECO:0000256" key="4">
    <source>
        <dbReference type="ARBA" id="ARBA00022741"/>
    </source>
</evidence>
<dbReference type="InterPro" id="IPR029044">
    <property type="entry name" value="Nucleotide-diphossugar_trans"/>
</dbReference>
<name>A0A0C9NCL1_SPHPI</name>
<dbReference type="Proteomes" id="UP000032025">
    <property type="component" value="Unassembled WGS sequence"/>
</dbReference>
<dbReference type="Pfam" id="PF12804">
    <property type="entry name" value="NTP_transf_3"/>
    <property type="match status" value="1"/>
</dbReference>
<evidence type="ECO:0000256" key="7">
    <source>
        <dbReference type="ARBA" id="ARBA00023150"/>
    </source>
</evidence>
<evidence type="ECO:0000256" key="6">
    <source>
        <dbReference type="ARBA" id="ARBA00023134"/>
    </source>
</evidence>
<dbReference type="InterPro" id="IPR013482">
    <property type="entry name" value="Molybde_CF_guanTrfase"/>
</dbReference>
<protein>
    <submittedName>
        <fullName evidence="9">MobA protein</fullName>
    </submittedName>
</protein>
<keyword evidence="3" id="KW-0479">Metal-binding</keyword>
<evidence type="ECO:0000256" key="3">
    <source>
        <dbReference type="ARBA" id="ARBA00022723"/>
    </source>
</evidence>
<reference evidence="9 10" key="1">
    <citation type="submission" date="2014-08" db="EMBL/GenBank/DDBJ databases">
        <title>Whole genome shotgun sequence of Sphingomonas paucimobilis NBRC 13935.</title>
        <authorList>
            <person name="Hosoyama A."/>
            <person name="Hashimoto M."/>
            <person name="Hosoyama Y."/>
            <person name="Noguchi M."/>
            <person name="Uohara A."/>
            <person name="Ohji S."/>
            <person name="Katano-Makiyama Y."/>
            <person name="Ichikawa N."/>
            <person name="Kimura A."/>
            <person name="Yamazoe A."/>
            <person name="Fujita N."/>
        </authorList>
    </citation>
    <scope>NUCLEOTIDE SEQUENCE [LARGE SCALE GENOMIC DNA]</scope>
    <source>
        <strain evidence="9 10">NBRC 13935</strain>
    </source>
</reference>
<dbReference type="InterPro" id="IPR025877">
    <property type="entry name" value="MobA-like_NTP_Trfase"/>
</dbReference>
<keyword evidence="5" id="KW-0460">Magnesium</keyword>
<evidence type="ECO:0000313" key="10">
    <source>
        <dbReference type="Proteomes" id="UP000032025"/>
    </source>
</evidence>
<dbReference type="GO" id="GO:0046872">
    <property type="term" value="F:metal ion binding"/>
    <property type="evidence" value="ECO:0007669"/>
    <property type="project" value="UniProtKB-KW"/>
</dbReference>
<dbReference type="PANTHER" id="PTHR19136">
    <property type="entry name" value="MOLYBDENUM COFACTOR GUANYLYLTRANSFERASE"/>
    <property type="match status" value="1"/>
</dbReference>
<dbReference type="AlphaFoldDB" id="A0A0C9NCL1"/>
<dbReference type="GO" id="GO:0005525">
    <property type="term" value="F:GTP binding"/>
    <property type="evidence" value="ECO:0007669"/>
    <property type="project" value="UniProtKB-KW"/>
</dbReference>
<evidence type="ECO:0000256" key="5">
    <source>
        <dbReference type="ARBA" id="ARBA00022842"/>
    </source>
</evidence>
<keyword evidence="1" id="KW-0963">Cytoplasm</keyword>
<keyword evidence="10" id="KW-1185">Reference proteome</keyword>
<evidence type="ECO:0000259" key="8">
    <source>
        <dbReference type="Pfam" id="PF12804"/>
    </source>
</evidence>
<dbReference type="Gene3D" id="3.90.550.10">
    <property type="entry name" value="Spore Coat Polysaccharide Biosynthesis Protein SpsA, Chain A"/>
    <property type="match status" value="1"/>
</dbReference>
<keyword evidence="7" id="KW-0501">Molybdenum cofactor biosynthesis</keyword>
<dbReference type="RefSeq" id="WP_007403970.1">
    <property type="nucleotide sequence ID" value="NZ_BBJS01000010.1"/>
</dbReference>
<proteinExistence type="predicted"/>